<dbReference type="EMBL" id="LTAZ01000003">
    <property type="protein sequence ID" value="KYH26868.1"/>
    <property type="molecule type" value="Genomic_DNA"/>
</dbReference>
<dbReference type="AlphaFoldDB" id="A0A151AGS6"/>
<protein>
    <submittedName>
        <fullName evidence="1">Uncharacterized protein</fullName>
    </submittedName>
</protein>
<sequence>MINYTKFIINIYLEIMHHGQDDSSMGRRAYLTLGLTAAASAVGVGPPQSWHVRTQRRAGK</sequence>
<evidence type="ECO:0000313" key="1">
    <source>
        <dbReference type="EMBL" id="KYH26868.1"/>
    </source>
</evidence>
<proteinExistence type="predicted"/>
<name>A0A151AGS6_9EURY</name>
<dbReference type="PATRIC" id="fig|1008153.3.peg.758"/>
<evidence type="ECO:0000313" key="2">
    <source>
        <dbReference type="Proteomes" id="UP000075321"/>
    </source>
</evidence>
<accession>A0A151AGS6</accession>
<keyword evidence="2" id="KW-1185">Reference proteome</keyword>
<reference evidence="1 2" key="1">
    <citation type="submission" date="2016-02" db="EMBL/GenBank/DDBJ databases">
        <title>Genome sequence of Halalkalicoccus paucihalophilus DSM 24557.</title>
        <authorList>
            <person name="Poehlein A."/>
            <person name="Daniel R."/>
        </authorList>
    </citation>
    <scope>NUCLEOTIDE SEQUENCE [LARGE SCALE GENOMIC DNA]</scope>
    <source>
        <strain evidence="1 2">DSM 24557</strain>
    </source>
</reference>
<gene>
    <name evidence="1" type="ORF">HAPAU_07550</name>
</gene>
<dbReference type="Proteomes" id="UP000075321">
    <property type="component" value="Unassembled WGS sequence"/>
</dbReference>
<comment type="caution">
    <text evidence="1">The sequence shown here is derived from an EMBL/GenBank/DDBJ whole genome shotgun (WGS) entry which is preliminary data.</text>
</comment>
<organism evidence="1 2">
    <name type="scientific">Halalkalicoccus paucihalophilus</name>
    <dbReference type="NCBI Taxonomy" id="1008153"/>
    <lineage>
        <taxon>Archaea</taxon>
        <taxon>Methanobacteriati</taxon>
        <taxon>Methanobacteriota</taxon>
        <taxon>Stenosarchaea group</taxon>
        <taxon>Halobacteria</taxon>
        <taxon>Halobacteriales</taxon>
        <taxon>Halococcaceae</taxon>
        <taxon>Halalkalicoccus</taxon>
    </lineage>
</organism>